<proteinExistence type="predicted"/>
<feature type="compositionally biased region" description="Basic and acidic residues" evidence="1">
    <location>
        <begin position="1366"/>
        <end position="1381"/>
    </location>
</feature>
<evidence type="ECO:0000256" key="1">
    <source>
        <dbReference type="SAM" id="MobiDB-lite"/>
    </source>
</evidence>
<feature type="compositionally biased region" description="Basic residues" evidence="1">
    <location>
        <begin position="1382"/>
        <end position="1393"/>
    </location>
</feature>
<feature type="compositionally biased region" description="Acidic residues" evidence="1">
    <location>
        <begin position="1316"/>
        <end position="1333"/>
    </location>
</feature>
<dbReference type="EMBL" id="HBUF01222773">
    <property type="protein sequence ID" value="CAG6670163.1"/>
    <property type="molecule type" value="Transcribed_RNA"/>
</dbReference>
<feature type="compositionally biased region" description="Low complexity" evidence="1">
    <location>
        <begin position="1128"/>
        <end position="1154"/>
    </location>
</feature>
<sequence>MRVLSVISGNRSGFLASLLYLMQATTLVHGAIMKKVPGLGFIYNSSWPQTRRSTTPPSGEFDPDMSIQKLMNAEKRYHAIKIPQKIYMQIKYNLFNETEEPWVIKFMADAQRIIDMRKNETMYYNFATGKPKNATYVPKRVFHRQKNYWLHGPPTTYDPTEPELYWTYYLKDFEPNSRGEINFGGWKKKEVITRGPKRLDLRLKGVRGQLAEMDMWGIYAHLLTPKRKIKWTPNIMKPEFDFDHQHMFDPTEENTVWILPATESGQLFDIEDPYATTRSQMFVPPWLRAEGLDPQKKGRGGLYNIDGKEYREWEVPVKYRSLSPDMLSKYYQVMDKQGRRMAYNRTIPAKWATAPYGSTFTYRMEITNEDGSINKTIWKRNQGFITKPDGSILLIRDLRPDERLQYLGPSDGKIEIVNVTHPDGSFNYSMVEAHTPYFTTYPTQWVNFTKEDGSFIKRLWKFVKPKYDVHKTPPTPRDRNQPTEIVAFTYPNGSFWKNFWKYARTKPVGDPFAFARTDPSNPDVVDITPLPYEKEQPAFAFAQKTFPHVMYEIVTYPDGGLNYTTEFTPSLINRTAPDGSFLFSYYYVPKFLRQNSSTTDNIKLITNKYGTVIKKITYRPKLFRLYTKDDGSLNYSKKVSDFDEVKDKYYTNMRLINHTFDNGSIERTNFVYEHAFTTPSVRKYFGHAETKIMNFTSGDGSVIGTFWKIVKNMGQYTGTGATIKYTLRNRYGHTTEYWRELPPFTTRDFFISENDTTDIVYVTRRDGHIYGSFKKIINKNRVFTTRMFRPYTGNLSTTVGYYTFPNGSIYGSHWQLVRTTPDPANRQLKGNPFTRSVLLNKLLSPSTNTALFHYFTRLVYHTDYQGNLRNSFYKIFSVHLRSTFTQFMYTGRRPTKILKFTDKAGSIYGSLWMFDNSTKPTVSGIPGIRRSPITRSLLNLLNINETNNAAAATGGTRRPTSTEYFTYTGTRQTKMINYTDSAGSRIASYWLFVTDPNDLLNRSTTTLPPLVTANKHYNAFYFDPGFVSTQKVPLTHSEYIKYKNIDDLETEPPFSTYGPGETPPPVTTTPTTLGSDGDPTTNDEKATAPTIVSSDATPIDLANVKWGEDATSTDTTPERQADTEETTTRLTTEENTTPSTTKKKWTTTTTTTTTEAYVEPYTGIVFESPPSDEESTEETSEESAPVVKAGPRNLPTRDPLGRRNRRDIPSDRAFHSGNDENKVPPSDNQVNQAGGRKRKRRALRKAFRSAHRDHQNNGNNHGNEGKNVHNEVGHEDGGAHGKRNERVRRHANAGQDFRRAYSGGKMARDRHRREVTDDELIGQDLFDERDGEDALMGGGPLFNSFELPNKKPKGKIGDQEDEEEEEGRRGERPVPAKPTKDGKKKVRKLHKAPKIQCQM</sequence>
<protein>
    <submittedName>
        <fullName evidence="3">Uncharacterized protein</fullName>
    </submittedName>
</protein>
<feature type="compositionally biased region" description="Basic residues" evidence="1">
    <location>
        <begin position="1235"/>
        <end position="1249"/>
    </location>
</feature>
<organism evidence="3">
    <name type="scientific">Cacopsylla melanoneura</name>
    <dbReference type="NCBI Taxonomy" id="428564"/>
    <lineage>
        <taxon>Eukaryota</taxon>
        <taxon>Metazoa</taxon>
        <taxon>Ecdysozoa</taxon>
        <taxon>Arthropoda</taxon>
        <taxon>Hexapoda</taxon>
        <taxon>Insecta</taxon>
        <taxon>Pterygota</taxon>
        <taxon>Neoptera</taxon>
        <taxon>Paraneoptera</taxon>
        <taxon>Hemiptera</taxon>
        <taxon>Sternorrhyncha</taxon>
        <taxon>Psylloidea</taxon>
        <taxon>Psyllidae</taxon>
        <taxon>Psyllinae</taxon>
        <taxon>Cacopsylla</taxon>
    </lineage>
</organism>
<feature type="compositionally biased region" description="Basic and acidic residues" evidence="1">
    <location>
        <begin position="1263"/>
        <end position="1284"/>
    </location>
</feature>
<evidence type="ECO:0000313" key="3">
    <source>
        <dbReference type="EMBL" id="CAG6670161.1"/>
    </source>
</evidence>
<dbReference type="EMBL" id="HBUF01222771">
    <property type="protein sequence ID" value="CAG6670159.1"/>
    <property type="molecule type" value="Transcribed_RNA"/>
</dbReference>
<dbReference type="EMBL" id="HBUF01222772">
    <property type="protein sequence ID" value="CAG6670161.1"/>
    <property type="molecule type" value="Transcribed_RNA"/>
</dbReference>
<reference evidence="3" key="1">
    <citation type="submission" date="2021-05" db="EMBL/GenBank/DDBJ databases">
        <authorList>
            <person name="Alioto T."/>
            <person name="Alioto T."/>
            <person name="Gomez Garrido J."/>
        </authorList>
    </citation>
    <scope>NUCLEOTIDE SEQUENCE</scope>
</reference>
<feature type="compositionally biased region" description="Basic and acidic residues" evidence="1">
    <location>
        <begin position="1206"/>
        <end position="1222"/>
    </location>
</feature>
<name>A0A8D8SI31_9HEMI</name>
<evidence type="ECO:0000256" key="2">
    <source>
        <dbReference type="SAM" id="SignalP"/>
    </source>
</evidence>
<feature type="signal peptide" evidence="2">
    <location>
        <begin position="1"/>
        <end position="30"/>
    </location>
</feature>
<feature type="chain" id="PRO_5036261968" evidence="2">
    <location>
        <begin position="31"/>
        <end position="1399"/>
    </location>
</feature>
<feature type="compositionally biased region" description="Low complexity" evidence="1">
    <location>
        <begin position="1068"/>
        <end position="1080"/>
    </location>
</feature>
<keyword evidence="2" id="KW-0732">Signal</keyword>
<accession>A0A8D8SI31</accession>
<feature type="region of interest" description="Disordered" evidence="1">
    <location>
        <begin position="1050"/>
        <end position="1399"/>
    </location>
</feature>
<feature type="compositionally biased region" description="Acidic residues" evidence="1">
    <location>
        <begin position="1170"/>
        <end position="1181"/>
    </location>
</feature>